<gene>
    <name evidence="19" type="ORF">HS961_11030</name>
</gene>
<keyword evidence="4 14" id="KW-1134">Transmembrane beta strand</keyword>
<dbReference type="Gene3D" id="2.40.170.20">
    <property type="entry name" value="TonB-dependent receptor, beta-barrel domain"/>
    <property type="match status" value="1"/>
</dbReference>
<dbReference type="Gene3D" id="3.55.50.30">
    <property type="match status" value="1"/>
</dbReference>
<dbReference type="EMBL" id="CP058554">
    <property type="protein sequence ID" value="QMV73319.1"/>
    <property type="molecule type" value="Genomic_DNA"/>
</dbReference>
<evidence type="ECO:0000259" key="18">
    <source>
        <dbReference type="SMART" id="SM00965"/>
    </source>
</evidence>
<evidence type="ECO:0000256" key="7">
    <source>
        <dbReference type="ARBA" id="ARBA00022729"/>
    </source>
</evidence>
<dbReference type="InterPro" id="IPR012910">
    <property type="entry name" value="Plug_dom"/>
</dbReference>
<evidence type="ECO:0000313" key="19">
    <source>
        <dbReference type="EMBL" id="QMV73319.1"/>
    </source>
</evidence>
<dbReference type="GO" id="GO:0015891">
    <property type="term" value="P:siderophore transport"/>
    <property type="evidence" value="ECO:0007669"/>
    <property type="project" value="InterPro"/>
</dbReference>
<evidence type="ECO:0000256" key="4">
    <source>
        <dbReference type="ARBA" id="ARBA00022452"/>
    </source>
</evidence>
<dbReference type="Proteomes" id="UP000515240">
    <property type="component" value="Chromosome"/>
</dbReference>
<keyword evidence="9" id="KW-0406">Ion transport</keyword>
<evidence type="ECO:0000256" key="15">
    <source>
        <dbReference type="PROSITE-ProRule" id="PRU10144"/>
    </source>
</evidence>
<dbReference type="SUPFAM" id="SSF56935">
    <property type="entry name" value="Porins"/>
    <property type="match status" value="1"/>
</dbReference>
<dbReference type="Gene3D" id="2.170.130.10">
    <property type="entry name" value="TonB-dependent receptor, plug domain"/>
    <property type="match status" value="1"/>
</dbReference>
<keyword evidence="10 16" id="KW-0798">TonB box</keyword>
<evidence type="ECO:0000256" key="16">
    <source>
        <dbReference type="RuleBase" id="RU003357"/>
    </source>
</evidence>
<keyword evidence="7 17" id="KW-0732">Signal</keyword>
<accession>A0A7G5EH44</accession>
<keyword evidence="12 19" id="KW-0675">Receptor</keyword>
<dbReference type="InterPro" id="IPR000531">
    <property type="entry name" value="Beta-barrel_TonB"/>
</dbReference>
<evidence type="ECO:0000256" key="8">
    <source>
        <dbReference type="ARBA" id="ARBA00023004"/>
    </source>
</evidence>
<evidence type="ECO:0000256" key="1">
    <source>
        <dbReference type="ARBA" id="ARBA00004571"/>
    </source>
</evidence>
<dbReference type="PROSITE" id="PS01156">
    <property type="entry name" value="TONB_DEPENDENT_REC_2"/>
    <property type="match status" value="1"/>
</dbReference>
<evidence type="ECO:0000313" key="20">
    <source>
        <dbReference type="Proteomes" id="UP000515240"/>
    </source>
</evidence>
<dbReference type="GO" id="GO:0038023">
    <property type="term" value="F:signaling receptor activity"/>
    <property type="evidence" value="ECO:0007669"/>
    <property type="project" value="InterPro"/>
</dbReference>
<keyword evidence="3 14" id="KW-0813">Transport</keyword>
<dbReference type="GO" id="GO:0009279">
    <property type="term" value="C:cell outer membrane"/>
    <property type="evidence" value="ECO:0007669"/>
    <property type="project" value="UniProtKB-SubCell"/>
</dbReference>
<evidence type="ECO:0000256" key="6">
    <source>
        <dbReference type="ARBA" id="ARBA00022692"/>
    </source>
</evidence>
<feature type="chain" id="PRO_5028862174" evidence="17">
    <location>
        <begin position="38"/>
        <end position="850"/>
    </location>
</feature>
<proteinExistence type="inferred from homology"/>
<dbReference type="Pfam" id="PF07715">
    <property type="entry name" value="Plug"/>
    <property type="match status" value="1"/>
</dbReference>
<keyword evidence="6 14" id="KW-0812">Transmembrane</keyword>
<dbReference type="CDD" id="cd01347">
    <property type="entry name" value="ligand_gated_channel"/>
    <property type="match status" value="1"/>
</dbReference>
<dbReference type="InterPro" id="IPR011662">
    <property type="entry name" value="Secretin/TonB_short_N"/>
</dbReference>
<keyword evidence="11 14" id="KW-0472">Membrane</keyword>
<evidence type="ECO:0000256" key="10">
    <source>
        <dbReference type="ARBA" id="ARBA00023077"/>
    </source>
</evidence>
<evidence type="ECO:0000256" key="2">
    <source>
        <dbReference type="ARBA" id="ARBA00009810"/>
    </source>
</evidence>
<dbReference type="GO" id="GO:0015344">
    <property type="term" value="F:siderophore uptake transmembrane transporter activity"/>
    <property type="evidence" value="ECO:0007669"/>
    <property type="project" value="TreeGrafter"/>
</dbReference>
<evidence type="ECO:0000256" key="5">
    <source>
        <dbReference type="ARBA" id="ARBA00022496"/>
    </source>
</evidence>
<dbReference type="InterPro" id="IPR037066">
    <property type="entry name" value="Plug_dom_sf"/>
</dbReference>
<feature type="short sequence motif" description="TonB C-terminal box" evidence="15">
    <location>
        <begin position="833"/>
        <end position="850"/>
    </location>
</feature>
<dbReference type="AlphaFoldDB" id="A0A7G5EH44"/>
<evidence type="ECO:0000256" key="9">
    <source>
        <dbReference type="ARBA" id="ARBA00023065"/>
    </source>
</evidence>
<evidence type="ECO:0000256" key="12">
    <source>
        <dbReference type="ARBA" id="ARBA00023170"/>
    </source>
</evidence>
<sequence>MAHHRTPARRFGGHSSVLIHSALALALSAILPPAAHAQTPVAGQSAQAYAIPAGPLDAALTRFAKESGVLLSFTPDTTEGLRSPGLQGRHTVPDGLAALVAGTGLQAVQQASGSYLVVKKPASTTPAPAAPVAAVAALAPERSLAEIRVTARRSANGTTEGTGSYTNQVTSIASKTDQSFREIPQSVSVVTRQLMDDKRVVDVEQALTLTPGVIVADNSGRYFSRGFQITSMQIDGGAPMALGAYTYQPQQDMGSYDRVEVMRGASGLLGGVGDPGGIINLVRKKPLAQRQVEVSQSLGSWGNQRTEVDATGSLTQDGRIRGRTVLSYQKGDSYFDYISQEKPSLYGVLEADLTADTLLTVGGSYGKVRQKGDYAGLPRFADGRSLGLPRSTAFSNPWAYFHYQNEEVFAQLEHRFDNHWKFKLNATHARTEQQRRWSTLSGAVNPQTLAGPVWRGGVLDSSNTQDMVDLNLSGPFSLLGRSHELLIGADWQRVRSHWQNMSFADSGTVGGNVFDIQPWNPAFDQFNLNLSERYGPWGQEQLGAYGVVRLHPTNKLHVIAGARVARYEFTQTMSDIIDTAGNTSPWSAKSFKESAKLTPYGGVIYDLDPHWSAYVSYSSIFKPQALNLAGPQPGTPLNPIKGKSYEAGLKGELMDGRMNATFSVFNVERTGTAVLDERYAENYSLWGASCCYLPQGKVTSRGFDVEVGGEVSSGWQLAAGYTFNQTRDKTEGTVFSSITPKHLFKLSTVYTLPGELSKWRVGGSGRIQSTQYVSGSVTSSSGESQPYQFTQGGYATWDLMLQYRFDPTWTLSLNLNNVFDKSYYQTVSSVYNGNMQALPRNAMLTLNGKF</sequence>
<keyword evidence="13 14" id="KW-0998">Cell outer membrane</keyword>
<dbReference type="RefSeq" id="WP_182327873.1">
    <property type="nucleotide sequence ID" value="NZ_CP058554.1"/>
</dbReference>
<dbReference type="PROSITE" id="PS52016">
    <property type="entry name" value="TONB_DEPENDENT_REC_3"/>
    <property type="match status" value="1"/>
</dbReference>
<comment type="subcellular location">
    <subcellularLocation>
        <location evidence="1 14">Cell outer membrane</location>
        <topology evidence="1 14">Multi-pass membrane protein</topology>
    </subcellularLocation>
</comment>
<evidence type="ECO:0000256" key="13">
    <source>
        <dbReference type="ARBA" id="ARBA00023237"/>
    </source>
</evidence>
<organism evidence="19 20">
    <name type="scientific">Comamonas piscis</name>
    <dbReference type="NCBI Taxonomy" id="1562974"/>
    <lineage>
        <taxon>Bacteria</taxon>
        <taxon>Pseudomonadati</taxon>
        <taxon>Pseudomonadota</taxon>
        <taxon>Betaproteobacteria</taxon>
        <taxon>Burkholderiales</taxon>
        <taxon>Comamonadaceae</taxon>
        <taxon>Comamonas</taxon>
    </lineage>
</organism>
<dbReference type="NCBIfam" id="TIGR01783">
    <property type="entry name" value="TonB-siderophor"/>
    <property type="match status" value="1"/>
</dbReference>
<dbReference type="InterPro" id="IPR036942">
    <property type="entry name" value="Beta-barrel_TonB_sf"/>
</dbReference>
<dbReference type="Pfam" id="PF07660">
    <property type="entry name" value="STN"/>
    <property type="match status" value="1"/>
</dbReference>
<feature type="signal peptide" evidence="17">
    <location>
        <begin position="1"/>
        <end position="37"/>
    </location>
</feature>
<keyword evidence="8" id="KW-0408">Iron</keyword>
<dbReference type="KEGG" id="cpis:HS961_11030"/>
<evidence type="ECO:0000256" key="3">
    <source>
        <dbReference type="ARBA" id="ARBA00022448"/>
    </source>
</evidence>
<dbReference type="InterPro" id="IPR010917">
    <property type="entry name" value="TonB_rcpt_CS"/>
</dbReference>
<dbReference type="PANTHER" id="PTHR32552:SF74">
    <property type="entry name" value="HYDROXAMATE SIDEROPHORE RECEPTOR FHUE"/>
    <property type="match status" value="1"/>
</dbReference>
<keyword evidence="5" id="KW-0410">Iron transport</keyword>
<name>A0A7G5EH44_9BURK</name>
<protein>
    <submittedName>
        <fullName evidence="19">TonB-dependent siderophore receptor</fullName>
    </submittedName>
</protein>
<dbReference type="Pfam" id="PF00593">
    <property type="entry name" value="TonB_dep_Rec_b-barrel"/>
    <property type="match status" value="1"/>
</dbReference>
<dbReference type="SMART" id="SM00965">
    <property type="entry name" value="STN"/>
    <property type="match status" value="1"/>
</dbReference>
<reference evidence="19 20" key="1">
    <citation type="journal article" date="2020" name="G3 (Bethesda)">
        <title>CeMbio - The Caenorhabditis elegans Microbiome Resource.</title>
        <authorList>
            <person name="Dirksen P."/>
            <person name="Assie A."/>
            <person name="Zimmermann J."/>
            <person name="Zhang F."/>
            <person name="Tietje A.M."/>
            <person name="Marsh S.A."/>
            <person name="Felix M.A."/>
            <person name="Shapira M."/>
            <person name="Kaleta C."/>
            <person name="Schulenburg H."/>
            <person name="Samuel B."/>
        </authorList>
    </citation>
    <scope>NUCLEOTIDE SEQUENCE [LARGE SCALE GENOMIC DNA]</scope>
    <source>
        <strain evidence="19 20">BIGb0172</strain>
    </source>
</reference>
<feature type="domain" description="Secretin/TonB short N-terminal" evidence="18">
    <location>
        <begin position="69"/>
        <end position="120"/>
    </location>
</feature>
<dbReference type="InterPro" id="IPR039426">
    <property type="entry name" value="TonB-dep_rcpt-like"/>
</dbReference>
<evidence type="ECO:0000256" key="17">
    <source>
        <dbReference type="SAM" id="SignalP"/>
    </source>
</evidence>
<keyword evidence="20" id="KW-1185">Reference proteome</keyword>
<evidence type="ECO:0000256" key="14">
    <source>
        <dbReference type="PROSITE-ProRule" id="PRU01360"/>
    </source>
</evidence>
<dbReference type="InterPro" id="IPR010105">
    <property type="entry name" value="TonB_sidphr_rcpt"/>
</dbReference>
<evidence type="ECO:0000256" key="11">
    <source>
        <dbReference type="ARBA" id="ARBA00023136"/>
    </source>
</evidence>
<comment type="similarity">
    <text evidence="2 14 16">Belongs to the TonB-dependent receptor family.</text>
</comment>
<dbReference type="PANTHER" id="PTHR32552">
    <property type="entry name" value="FERRICHROME IRON RECEPTOR-RELATED"/>
    <property type="match status" value="1"/>
</dbReference>